<dbReference type="EMBL" id="CAKJTG010000016">
    <property type="protein sequence ID" value="CAG9609163.1"/>
    <property type="molecule type" value="Genomic_DNA"/>
</dbReference>
<dbReference type="Proteomes" id="UP000789845">
    <property type="component" value="Unassembled WGS sequence"/>
</dbReference>
<dbReference type="SUPFAM" id="SSF88659">
    <property type="entry name" value="Sigma3 and sigma4 domains of RNA polymerase sigma factors"/>
    <property type="match status" value="1"/>
</dbReference>
<dbReference type="Pfam" id="PF08281">
    <property type="entry name" value="Sigma70_r4_2"/>
    <property type="match status" value="1"/>
</dbReference>
<dbReference type="Gene3D" id="1.10.10.10">
    <property type="entry name" value="Winged helix-like DNA-binding domain superfamily/Winged helix DNA-binding domain"/>
    <property type="match status" value="1"/>
</dbReference>
<proteinExistence type="inferred from homology"/>
<keyword evidence="8" id="KW-1185">Reference proteome</keyword>
<dbReference type="Pfam" id="PF04542">
    <property type="entry name" value="Sigma70_r2"/>
    <property type="match status" value="1"/>
</dbReference>
<sequence length="210" mass="24557">MRGPGASRIIFSRKNELYILVMTHIRERGDSMDVIRLVKKAKKGDKEALLQLIFAEKDDYYRLALTYMGNEHDAMDAMEEMIVKLYEKLDQLKKEEAFYSWSKTILVNGCKSMLRRQKKLVLFEDWNTSNEEPSSLTSDPYICSDQQMDIKDMLTHINPHQKEAIQLKYFHDLDYQTIATITSVSIGTVKSRIFEGLKKLRTHYRGDFGE</sequence>
<dbReference type="GO" id="GO:0016987">
    <property type="term" value="F:sigma factor activity"/>
    <property type="evidence" value="ECO:0007669"/>
    <property type="project" value="UniProtKB-KW"/>
</dbReference>
<keyword evidence="2" id="KW-0805">Transcription regulation</keyword>
<feature type="domain" description="RNA polymerase sigma factor 70 region 4 type 2" evidence="6">
    <location>
        <begin position="148"/>
        <end position="200"/>
    </location>
</feature>
<reference evidence="7" key="1">
    <citation type="submission" date="2021-10" db="EMBL/GenBank/DDBJ databases">
        <authorList>
            <person name="Criscuolo A."/>
        </authorList>
    </citation>
    <scope>NUCLEOTIDE SEQUENCE</scope>
    <source>
        <strain evidence="7">CIP111885</strain>
    </source>
</reference>
<dbReference type="GO" id="GO:0003677">
    <property type="term" value="F:DNA binding"/>
    <property type="evidence" value="ECO:0007669"/>
    <property type="project" value="InterPro"/>
</dbReference>
<evidence type="ECO:0000259" key="5">
    <source>
        <dbReference type="Pfam" id="PF04542"/>
    </source>
</evidence>
<keyword evidence="4" id="KW-0804">Transcription</keyword>
<dbReference type="NCBIfam" id="TIGR02937">
    <property type="entry name" value="sigma70-ECF"/>
    <property type="match status" value="1"/>
</dbReference>
<dbReference type="GO" id="GO:0006352">
    <property type="term" value="P:DNA-templated transcription initiation"/>
    <property type="evidence" value="ECO:0007669"/>
    <property type="project" value="InterPro"/>
</dbReference>
<evidence type="ECO:0000256" key="4">
    <source>
        <dbReference type="ARBA" id="ARBA00023163"/>
    </source>
</evidence>
<dbReference type="InterPro" id="IPR013324">
    <property type="entry name" value="RNA_pol_sigma_r3/r4-like"/>
</dbReference>
<organism evidence="7 8">
    <name type="scientific">Pseudoneobacillus rhizosphaerae</name>
    <dbReference type="NCBI Taxonomy" id="2880968"/>
    <lineage>
        <taxon>Bacteria</taxon>
        <taxon>Bacillati</taxon>
        <taxon>Bacillota</taxon>
        <taxon>Bacilli</taxon>
        <taxon>Bacillales</taxon>
        <taxon>Bacillaceae</taxon>
        <taxon>Pseudoneobacillus</taxon>
    </lineage>
</organism>
<gene>
    <name evidence="7" type="ORF">NEOCIP111885_02904</name>
</gene>
<dbReference type="PANTHER" id="PTHR43133">
    <property type="entry name" value="RNA POLYMERASE ECF-TYPE SIGMA FACTO"/>
    <property type="match status" value="1"/>
</dbReference>
<dbReference type="SUPFAM" id="SSF88946">
    <property type="entry name" value="Sigma2 domain of RNA polymerase sigma factors"/>
    <property type="match status" value="1"/>
</dbReference>
<comment type="caution">
    <text evidence="7">The sequence shown here is derived from an EMBL/GenBank/DDBJ whole genome shotgun (WGS) entry which is preliminary data.</text>
</comment>
<evidence type="ECO:0000313" key="7">
    <source>
        <dbReference type="EMBL" id="CAG9609163.1"/>
    </source>
</evidence>
<evidence type="ECO:0008006" key="9">
    <source>
        <dbReference type="Google" id="ProtNLM"/>
    </source>
</evidence>
<dbReference type="InterPro" id="IPR039425">
    <property type="entry name" value="RNA_pol_sigma-70-like"/>
</dbReference>
<dbReference type="InterPro" id="IPR007627">
    <property type="entry name" value="RNA_pol_sigma70_r2"/>
</dbReference>
<dbReference type="AlphaFoldDB" id="A0A9C7GBA1"/>
<dbReference type="PANTHER" id="PTHR43133:SF51">
    <property type="entry name" value="RNA POLYMERASE SIGMA FACTOR"/>
    <property type="match status" value="1"/>
</dbReference>
<evidence type="ECO:0000256" key="1">
    <source>
        <dbReference type="ARBA" id="ARBA00010641"/>
    </source>
</evidence>
<evidence type="ECO:0000259" key="6">
    <source>
        <dbReference type="Pfam" id="PF08281"/>
    </source>
</evidence>
<comment type="similarity">
    <text evidence="1">Belongs to the sigma-70 factor family. ECF subfamily.</text>
</comment>
<dbReference type="CDD" id="cd06171">
    <property type="entry name" value="Sigma70_r4"/>
    <property type="match status" value="1"/>
</dbReference>
<evidence type="ECO:0000313" key="8">
    <source>
        <dbReference type="Proteomes" id="UP000789845"/>
    </source>
</evidence>
<dbReference type="InterPro" id="IPR013325">
    <property type="entry name" value="RNA_pol_sigma_r2"/>
</dbReference>
<keyword evidence="3" id="KW-0731">Sigma factor</keyword>
<dbReference type="Gene3D" id="1.10.1740.10">
    <property type="match status" value="1"/>
</dbReference>
<name>A0A9C7GBA1_9BACI</name>
<evidence type="ECO:0000256" key="2">
    <source>
        <dbReference type="ARBA" id="ARBA00023015"/>
    </source>
</evidence>
<evidence type="ECO:0000256" key="3">
    <source>
        <dbReference type="ARBA" id="ARBA00023082"/>
    </source>
</evidence>
<protein>
    <recommendedName>
        <fullName evidence="9">RNA polymerase subunit sigma-24</fullName>
    </recommendedName>
</protein>
<dbReference type="InterPro" id="IPR014284">
    <property type="entry name" value="RNA_pol_sigma-70_dom"/>
</dbReference>
<feature type="domain" description="RNA polymerase sigma-70 region 2" evidence="5">
    <location>
        <begin position="57"/>
        <end position="119"/>
    </location>
</feature>
<dbReference type="InterPro" id="IPR013249">
    <property type="entry name" value="RNA_pol_sigma70_r4_t2"/>
</dbReference>
<accession>A0A9C7GBA1</accession>
<dbReference type="InterPro" id="IPR036388">
    <property type="entry name" value="WH-like_DNA-bd_sf"/>
</dbReference>